<sequence length="96" mass="10697">MTSGRVGQGGTALDIPSVESVGIPLGSIKSGNLRHFLRNCKDRGKEETVFHLLCECPELAVRRRTFLGRHMFFDLGELSESRIGDLLKYFTATGWI</sequence>
<dbReference type="Proteomes" id="UP000299102">
    <property type="component" value="Unassembled WGS sequence"/>
</dbReference>
<dbReference type="OrthoDB" id="7489828at2759"/>
<keyword evidence="2" id="KW-1185">Reference proteome</keyword>
<proteinExistence type="predicted"/>
<evidence type="ECO:0000313" key="2">
    <source>
        <dbReference type="Proteomes" id="UP000299102"/>
    </source>
</evidence>
<protein>
    <submittedName>
        <fullName evidence="1">Uncharacterized protein</fullName>
    </submittedName>
</protein>
<gene>
    <name evidence="1" type="ORF">EVAR_73886_1</name>
</gene>
<name>A0A4C1SZE4_EUMVA</name>
<dbReference type="EMBL" id="BGZK01004027">
    <property type="protein sequence ID" value="GBP06381.1"/>
    <property type="molecule type" value="Genomic_DNA"/>
</dbReference>
<dbReference type="AlphaFoldDB" id="A0A4C1SZE4"/>
<evidence type="ECO:0000313" key="1">
    <source>
        <dbReference type="EMBL" id="GBP06381.1"/>
    </source>
</evidence>
<reference evidence="1 2" key="1">
    <citation type="journal article" date="2019" name="Commun. Biol.">
        <title>The bagworm genome reveals a unique fibroin gene that provides high tensile strength.</title>
        <authorList>
            <person name="Kono N."/>
            <person name="Nakamura H."/>
            <person name="Ohtoshi R."/>
            <person name="Tomita M."/>
            <person name="Numata K."/>
            <person name="Arakawa K."/>
        </authorList>
    </citation>
    <scope>NUCLEOTIDE SEQUENCE [LARGE SCALE GENOMIC DNA]</scope>
</reference>
<accession>A0A4C1SZE4</accession>
<comment type="caution">
    <text evidence="1">The sequence shown here is derived from an EMBL/GenBank/DDBJ whole genome shotgun (WGS) entry which is preliminary data.</text>
</comment>
<organism evidence="1 2">
    <name type="scientific">Eumeta variegata</name>
    <name type="common">Bagworm moth</name>
    <name type="synonym">Eumeta japonica</name>
    <dbReference type="NCBI Taxonomy" id="151549"/>
    <lineage>
        <taxon>Eukaryota</taxon>
        <taxon>Metazoa</taxon>
        <taxon>Ecdysozoa</taxon>
        <taxon>Arthropoda</taxon>
        <taxon>Hexapoda</taxon>
        <taxon>Insecta</taxon>
        <taxon>Pterygota</taxon>
        <taxon>Neoptera</taxon>
        <taxon>Endopterygota</taxon>
        <taxon>Lepidoptera</taxon>
        <taxon>Glossata</taxon>
        <taxon>Ditrysia</taxon>
        <taxon>Tineoidea</taxon>
        <taxon>Psychidae</taxon>
        <taxon>Oiketicinae</taxon>
        <taxon>Eumeta</taxon>
    </lineage>
</organism>